<accession>A0A1D8A387</accession>
<organism evidence="1 2">
    <name type="scientific">Novosphingobium resinovorum</name>
    <dbReference type="NCBI Taxonomy" id="158500"/>
    <lineage>
        <taxon>Bacteria</taxon>
        <taxon>Pseudomonadati</taxon>
        <taxon>Pseudomonadota</taxon>
        <taxon>Alphaproteobacteria</taxon>
        <taxon>Sphingomonadales</taxon>
        <taxon>Sphingomonadaceae</taxon>
        <taxon>Novosphingobium</taxon>
    </lineage>
</organism>
<proteinExistence type="predicted"/>
<protein>
    <submittedName>
        <fullName evidence="1">Uncharacterized protein</fullName>
    </submittedName>
</protein>
<evidence type="ECO:0000313" key="1">
    <source>
        <dbReference type="EMBL" id="AOR76522.1"/>
    </source>
</evidence>
<keyword evidence="2" id="KW-1185">Reference proteome</keyword>
<dbReference type="OrthoDB" id="7574713at2"/>
<gene>
    <name evidence="1" type="ORF">BES08_07030</name>
</gene>
<reference evidence="2" key="1">
    <citation type="journal article" date="2017" name="J. Biotechnol.">
        <title>Complete genome sequence of Novosphingobium resinovorum SA1, a versatile xenobiotic-degrading bacterium capable of utilizing sulfanilic acid.</title>
        <authorList>
            <person name="Hegedus B."/>
            <person name="Kos P.B."/>
            <person name="Balint B."/>
            <person name="Maroti G."/>
            <person name="Gan H.M."/>
            <person name="Perei K."/>
            <person name="Rakhely G."/>
        </authorList>
    </citation>
    <scope>NUCLEOTIDE SEQUENCE [LARGE SCALE GENOMIC DNA]</scope>
    <source>
        <strain evidence="2">SA1</strain>
    </source>
</reference>
<sequence>MDRFQREFPDYPAASLPVIPAHWIDESWRNEACPFWQISPSMGVYVDYPDATQREFPENERFIIVPLDNRQHCDGEGRATDEWRDVLAAEYEARIGYNPFTDDPTMTVEAVAQTLAEYVREAGE</sequence>
<evidence type="ECO:0000313" key="2">
    <source>
        <dbReference type="Proteomes" id="UP000094626"/>
    </source>
</evidence>
<dbReference type="AlphaFoldDB" id="A0A1D8A387"/>
<dbReference type="EMBL" id="CP017075">
    <property type="protein sequence ID" value="AOR76522.1"/>
    <property type="molecule type" value="Genomic_DNA"/>
</dbReference>
<dbReference type="Proteomes" id="UP000094626">
    <property type="component" value="Chromosome"/>
</dbReference>
<dbReference type="KEGG" id="nre:BES08_07030"/>
<name>A0A1D8A387_9SPHN</name>
<dbReference type="RefSeq" id="WP_069707933.1">
    <property type="nucleotide sequence ID" value="NZ_CP017075.1"/>
</dbReference>